<dbReference type="InterPro" id="IPR018376">
    <property type="entry name" value="Enoyl-CoA_hyd/isom_CS"/>
</dbReference>
<reference evidence="3 4" key="1">
    <citation type="submission" date="2020-05" db="EMBL/GenBank/DDBJ databases">
        <authorList>
            <person name="Mo P."/>
        </authorList>
    </citation>
    <scope>NUCLEOTIDE SEQUENCE [LARGE SCALE GENOMIC DNA]</scope>
    <source>
        <strain evidence="3 4">Gen01</strain>
    </source>
</reference>
<dbReference type="RefSeq" id="WP_172161382.1">
    <property type="nucleotide sequence ID" value="NZ_CP053564.1"/>
</dbReference>
<dbReference type="EMBL" id="CP053564">
    <property type="protein sequence ID" value="QJY48063.1"/>
    <property type="molecule type" value="Genomic_DNA"/>
</dbReference>
<dbReference type="Proteomes" id="UP000505377">
    <property type="component" value="Chromosome"/>
</dbReference>
<proteinExistence type="inferred from homology"/>
<dbReference type="PANTHER" id="PTHR43802">
    <property type="entry name" value="ENOYL-COA HYDRATASE"/>
    <property type="match status" value="1"/>
</dbReference>
<keyword evidence="4" id="KW-1185">Reference proteome</keyword>
<sequence length="263" mass="26987">MSADPCVPGGEEGVRLRVDGRVLVVTIDRPRVRNAVDGATARALAAAFDRLDADPALGAAVLTGAGGGFSAGMDLRAFAEGDLPFVGQRGFGGFAQSPPRKPVVAAVEGYALAGGLEMALACDLIVAAEDARLGLPEVRRGLVAAGGGLLRLAQRIPYHVAAEIALTGEPVSARRLHEVGLLNRLVAPGRALPVALDLAATIVRGAPLAVNGSKAVLSGAADWGLSDGWSRQQEIADPIIASQDAQEGARAFAERRAPVWTGR</sequence>
<dbReference type="Gene3D" id="3.90.226.10">
    <property type="entry name" value="2-enoyl-CoA Hydratase, Chain A, domain 1"/>
    <property type="match status" value="1"/>
</dbReference>
<dbReference type="Gene3D" id="1.10.12.10">
    <property type="entry name" value="Lyase 2-enoyl-coa Hydratase, Chain A, domain 2"/>
    <property type="match status" value="1"/>
</dbReference>
<comment type="similarity">
    <text evidence="1 2">Belongs to the enoyl-CoA hydratase/isomerase family.</text>
</comment>
<dbReference type="PANTHER" id="PTHR43802:SF1">
    <property type="entry name" value="IP11341P-RELATED"/>
    <property type="match status" value="1"/>
</dbReference>
<evidence type="ECO:0000313" key="4">
    <source>
        <dbReference type="Proteomes" id="UP000505377"/>
    </source>
</evidence>
<dbReference type="NCBIfam" id="NF006100">
    <property type="entry name" value="PRK08252.1"/>
    <property type="match status" value="1"/>
</dbReference>
<dbReference type="GO" id="GO:0003824">
    <property type="term" value="F:catalytic activity"/>
    <property type="evidence" value="ECO:0007669"/>
    <property type="project" value="InterPro"/>
</dbReference>
<dbReference type="KEGG" id="pbro:HOP40_21560"/>
<evidence type="ECO:0000256" key="2">
    <source>
        <dbReference type="RuleBase" id="RU003707"/>
    </source>
</evidence>
<dbReference type="SUPFAM" id="SSF52096">
    <property type="entry name" value="ClpP/crotonase"/>
    <property type="match status" value="1"/>
</dbReference>
<dbReference type="PROSITE" id="PS00166">
    <property type="entry name" value="ENOYL_COA_HYDRATASE"/>
    <property type="match status" value="1"/>
</dbReference>
<organism evidence="3 4">
    <name type="scientific">Pseudonocardia broussonetiae</name>
    <dbReference type="NCBI Taxonomy" id="2736640"/>
    <lineage>
        <taxon>Bacteria</taxon>
        <taxon>Bacillati</taxon>
        <taxon>Actinomycetota</taxon>
        <taxon>Actinomycetes</taxon>
        <taxon>Pseudonocardiales</taxon>
        <taxon>Pseudonocardiaceae</taxon>
        <taxon>Pseudonocardia</taxon>
    </lineage>
</organism>
<gene>
    <name evidence="3" type="ORF">HOP40_21560</name>
</gene>
<protein>
    <submittedName>
        <fullName evidence="3">Crotonase/enoyl-CoA hydratase family protein</fullName>
    </submittedName>
</protein>
<evidence type="ECO:0000313" key="3">
    <source>
        <dbReference type="EMBL" id="QJY48063.1"/>
    </source>
</evidence>
<dbReference type="InterPro" id="IPR001753">
    <property type="entry name" value="Enoyl-CoA_hydra/iso"/>
</dbReference>
<dbReference type="CDD" id="cd06558">
    <property type="entry name" value="crotonase-like"/>
    <property type="match status" value="1"/>
</dbReference>
<evidence type="ECO:0000256" key="1">
    <source>
        <dbReference type="ARBA" id="ARBA00005254"/>
    </source>
</evidence>
<dbReference type="AlphaFoldDB" id="A0A6M6JLI2"/>
<dbReference type="InterPro" id="IPR014748">
    <property type="entry name" value="Enoyl-CoA_hydra_C"/>
</dbReference>
<name>A0A6M6JLI2_9PSEU</name>
<accession>A0A6M6JLI2</accession>
<dbReference type="InterPro" id="IPR029045">
    <property type="entry name" value="ClpP/crotonase-like_dom_sf"/>
</dbReference>
<dbReference type="Pfam" id="PF00378">
    <property type="entry name" value="ECH_1"/>
    <property type="match status" value="1"/>
</dbReference>